<protein>
    <submittedName>
        <fullName evidence="1">Uncharacterized protein</fullName>
    </submittedName>
</protein>
<dbReference type="EMBL" id="JAIVGD010000005">
    <property type="protein sequence ID" value="KAH0773204.1"/>
    <property type="molecule type" value="Genomic_DNA"/>
</dbReference>
<gene>
    <name evidence="1" type="ORF">KY290_010341</name>
</gene>
<proteinExistence type="predicted"/>
<accession>A0ABQ7VZN6</accession>
<dbReference type="Proteomes" id="UP000826656">
    <property type="component" value="Unassembled WGS sequence"/>
</dbReference>
<organism evidence="1 2">
    <name type="scientific">Solanum tuberosum</name>
    <name type="common">Potato</name>
    <dbReference type="NCBI Taxonomy" id="4113"/>
    <lineage>
        <taxon>Eukaryota</taxon>
        <taxon>Viridiplantae</taxon>
        <taxon>Streptophyta</taxon>
        <taxon>Embryophyta</taxon>
        <taxon>Tracheophyta</taxon>
        <taxon>Spermatophyta</taxon>
        <taxon>Magnoliopsida</taxon>
        <taxon>eudicotyledons</taxon>
        <taxon>Gunneridae</taxon>
        <taxon>Pentapetalae</taxon>
        <taxon>asterids</taxon>
        <taxon>lamiids</taxon>
        <taxon>Solanales</taxon>
        <taxon>Solanaceae</taxon>
        <taxon>Solanoideae</taxon>
        <taxon>Solaneae</taxon>
        <taxon>Solanum</taxon>
    </lineage>
</organism>
<sequence>MLETVRNCYSGLKILEAAGICPQWPENSDFTGNLLETALQWSAFAGNCLKITGTLIPVIGSREN</sequence>
<reference evidence="1 2" key="1">
    <citation type="journal article" date="2021" name="bioRxiv">
        <title>Chromosome-scale and haplotype-resolved genome assembly of a tetraploid potato cultivar.</title>
        <authorList>
            <person name="Sun H."/>
            <person name="Jiao W.-B."/>
            <person name="Krause K."/>
            <person name="Campoy J.A."/>
            <person name="Goel M."/>
            <person name="Folz-Donahue K."/>
            <person name="Kukat C."/>
            <person name="Huettel B."/>
            <person name="Schneeberger K."/>
        </authorList>
    </citation>
    <scope>NUCLEOTIDE SEQUENCE [LARGE SCALE GENOMIC DNA]</scope>
    <source>
        <strain evidence="1">SolTubOtavaFocal</strain>
        <tissue evidence="1">Leaves</tissue>
    </source>
</reference>
<evidence type="ECO:0000313" key="2">
    <source>
        <dbReference type="Proteomes" id="UP000826656"/>
    </source>
</evidence>
<name>A0ABQ7VZN6_SOLTU</name>
<keyword evidence="2" id="KW-1185">Reference proteome</keyword>
<evidence type="ECO:0000313" key="1">
    <source>
        <dbReference type="EMBL" id="KAH0773204.1"/>
    </source>
</evidence>
<comment type="caution">
    <text evidence="1">The sequence shown here is derived from an EMBL/GenBank/DDBJ whole genome shotgun (WGS) entry which is preliminary data.</text>
</comment>